<sequence length="78" mass="7839">MRSVPKAVLLIAAMALPIAAVLVSFALTDGPRTPEVPATVQIGSSPGPAPTAAPPSSAAELPPPAPDDDDDDDDDHDD</sequence>
<evidence type="ECO:0000313" key="3">
    <source>
        <dbReference type="Proteomes" id="UP001210380"/>
    </source>
</evidence>
<dbReference type="RefSeq" id="WP_270952771.1">
    <property type="nucleotide sequence ID" value="NZ_JAQGLA010000074.1"/>
</dbReference>
<protein>
    <recommendedName>
        <fullName evidence="4">Small secreted hydrophilic protein</fullName>
    </recommendedName>
</protein>
<organism evidence="2 3">
    <name type="scientific">Saccharopolyspora oryzae</name>
    <dbReference type="NCBI Taxonomy" id="2997343"/>
    <lineage>
        <taxon>Bacteria</taxon>
        <taxon>Bacillati</taxon>
        <taxon>Actinomycetota</taxon>
        <taxon>Actinomycetes</taxon>
        <taxon>Pseudonocardiales</taxon>
        <taxon>Pseudonocardiaceae</taxon>
        <taxon>Saccharopolyspora</taxon>
    </lineage>
</organism>
<dbReference type="EMBL" id="JAQGLA010000074">
    <property type="protein sequence ID" value="MDA3629719.1"/>
    <property type="molecule type" value="Genomic_DNA"/>
</dbReference>
<evidence type="ECO:0000256" key="1">
    <source>
        <dbReference type="SAM" id="MobiDB-lite"/>
    </source>
</evidence>
<dbReference type="Proteomes" id="UP001210380">
    <property type="component" value="Unassembled WGS sequence"/>
</dbReference>
<evidence type="ECO:0000313" key="2">
    <source>
        <dbReference type="EMBL" id="MDA3629719.1"/>
    </source>
</evidence>
<feature type="compositionally biased region" description="Acidic residues" evidence="1">
    <location>
        <begin position="66"/>
        <end position="78"/>
    </location>
</feature>
<accession>A0ABT4V6Y4</accession>
<feature type="region of interest" description="Disordered" evidence="1">
    <location>
        <begin position="36"/>
        <end position="78"/>
    </location>
</feature>
<evidence type="ECO:0008006" key="4">
    <source>
        <dbReference type="Google" id="ProtNLM"/>
    </source>
</evidence>
<comment type="caution">
    <text evidence="2">The sequence shown here is derived from an EMBL/GenBank/DDBJ whole genome shotgun (WGS) entry which is preliminary data.</text>
</comment>
<keyword evidence="3" id="KW-1185">Reference proteome</keyword>
<name>A0ABT4V6Y4_9PSEU</name>
<proteinExistence type="predicted"/>
<gene>
    <name evidence="2" type="ORF">OU415_30125</name>
</gene>
<reference evidence="2 3" key="1">
    <citation type="submission" date="2022-11" db="EMBL/GenBank/DDBJ databases">
        <title>Draft genome sequence of Saccharopolyspora sp. WRP15-2 isolated from rhizosphere soils of wild rice in Thailand.</title>
        <authorList>
            <person name="Duangmal K."/>
            <person name="Kammanee S."/>
            <person name="Muangham S."/>
        </authorList>
    </citation>
    <scope>NUCLEOTIDE SEQUENCE [LARGE SCALE GENOMIC DNA]</scope>
    <source>
        <strain evidence="2 3">WRP15-2</strain>
    </source>
</reference>